<evidence type="ECO:0000313" key="4">
    <source>
        <dbReference type="Proteomes" id="UP000229706"/>
    </source>
</evidence>
<sequence>MKIVYQKNITTPGRPPRQTWLAHQSGNVVGMIWEAIVRRKIMMVSLLVMLVTLPILYLVMKYQSKVEAAWFDDTFAYRQTVAITNAGTAQTDFQVAITLNTSALVTAGKMQSDCDDIRITDVNGKVLPHWIEESNPGCNQTTTKIWAKVPSVSTTGTIVFLY</sequence>
<evidence type="ECO:0000313" key="3">
    <source>
        <dbReference type="EMBL" id="PJB88160.1"/>
    </source>
</evidence>
<keyword evidence="1" id="KW-0472">Membrane</keyword>
<dbReference type="AlphaFoldDB" id="A0A2M8DCN4"/>
<name>A0A2M8DCN4_9BACT</name>
<evidence type="ECO:0000256" key="1">
    <source>
        <dbReference type="SAM" id="Phobius"/>
    </source>
</evidence>
<feature type="domain" description="DUF2341" evidence="2">
    <location>
        <begin position="113"/>
        <end position="158"/>
    </location>
</feature>
<accession>A0A2M8DCN4</accession>
<reference evidence="4" key="1">
    <citation type="submission" date="2017-09" db="EMBL/GenBank/DDBJ databases">
        <title>Depth-based differentiation of microbial function through sediment-hosted aquifers and enrichment of novel symbionts in the deep terrestrial subsurface.</title>
        <authorList>
            <person name="Probst A.J."/>
            <person name="Ladd B."/>
            <person name="Jarett J.K."/>
            <person name="Geller-Mcgrath D.E."/>
            <person name="Sieber C.M.K."/>
            <person name="Emerson J.B."/>
            <person name="Anantharaman K."/>
            <person name="Thomas B.C."/>
            <person name="Malmstrom R."/>
            <person name="Stieglmeier M."/>
            <person name="Klingl A."/>
            <person name="Woyke T."/>
            <person name="Ryan C.M."/>
            <person name="Banfield J.F."/>
        </authorList>
    </citation>
    <scope>NUCLEOTIDE SEQUENCE [LARGE SCALE GENOMIC DNA]</scope>
</reference>
<evidence type="ECO:0000259" key="2">
    <source>
        <dbReference type="Pfam" id="PF10102"/>
    </source>
</evidence>
<dbReference type="EMBL" id="PFTH01000125">
    <property type="protein sequence ID" value="PJB88160.1"/>
    <property type="molecule type" value="Genomic_DNA"/>
</dbReference>
<keyword evidence="1" id="KW-0812">Transmembrane</keyword>
<keyword evidence="1" id="KW-1133">Transmembrane helix</keyword>
<proteinExistence type="predicted"/>
<feature type="non-terminal residue" evidence="3">
    <location>
        <position position="162"/>
    </location>
</feature>
<feature type="transmembrane region" description="Helical" evidence="1">
    <location>
        <begin position="41"/>
        <end position="60"/>
    </location>
</feature>
<dbReference type="Pfam" id="PF10102">
    <property type="entry name" value="DUF2341"/>
    <property type="match status" value="1"/>
</dbReference>
<comment type="caution">
    <text evidence="3">The sequence shown here is derived from an EMBL/GenBank/DDBJ whole genome shotgun (WGS) entry which is preliminary data.</text>
</comment>
<dbReference type="Proteomes" id="UP000229706">
    <property type="component" value="Unassembled WGS sequence"/>
</dbReference>
<gene>
    <name evidence="3" type="ORF">CO083_03210</name>
</gene>
<organism evidence="3 4">
    <name type="scientific">Candidatus Roizmanbacteria bacterium CG_4_9_14_0_8_um_filter_34_12</name>
    <dbReference type="NCBI Taxonomy" id="1974840"/>
    <lineage>
        <taxon>Bacteria</taxon>
        <taxon>Candidatus Roizmaniibacteriota</taxon>
    </lineage>
</organism>
<protein>
    <recommendedName>
        <fullName evidence="2">DUF2341 domain-containing protein</fullName>
    </recommendedName>
</protein>
<dbReference type="InterPro" id="IPR018765">
    <property type="entry name" value="DUF2341"/>
</dbReference>